<dbReference type="Gene3D" id="3.30.70.1430">
    <property type="entry name" value="Multidrug efflux transporter AcrB pore domain"/>
    <property type="match status" value="2"/>
</dbReference>
<dbReference type="SUPFAM" id="SSF82693">
    <property type="entry name" value="Multidrug efflux transporter AcrB pore domain, PN1, PN2, PC1 and PC2 subdomains"/>
    <property type="match status" value="3"/>
</dbReference>
<dbReference type="Gene3D" id="3.30.70.1320">
    <property type="entry name" value="Multidrug efflux transporter AcrB pore domain like"/>
    <property type="match status" value="1"/>
</dbReference>
<gene>
    <name evidence="2" type="primary">mdtB</name>
    <name evidence="2" type="ORF">H6P87_00586</name>
</gene>
<proteinExistence type="predicted"/>
<dbReference type="SUPFAM" id="SSF82714">
    <property type="entry name" value="Multidrug efflux transporter AcrB TolC docking domain, DN and DC subdomains"/>
    <property type="match status" value="2"/>
</dbReference>
<keyword evidence="1" id="KW-1133">Transmembrane helix</keyword>
<dbReference type="Gene3D" id="3.30.2090.10">
    <property type="entry name" value="Multidrug efflux transporter AcrB TolC docking domain, DN and DC subdomains"/>
    <property type="match status" value="2"/>
</dbReference>
<keyword evidence="3" id="KW-1185">Reference proteome</keyword>
<dbReference type="PRINTS" id="PR00702">
    <property type="entry name" value="ACRIFLAVINRP"/>
</dbReference>
<dbReference type="RefSeq" id="WP_202069977.1">
    <property type="nucleotide sequence ID" value="NZ_CP060138.2"/>
</dbReference>
<evidence type="ECO:0000313" key="3">
    <source>
        <dbReference type="Proteomes" id="UP000595296"/>
    </source>
</evidence>
<accession>A0A9E6SQC6</accession>
<feature type="transmembrane region" description="Helical" evidence="1">
    <location>
        <begin position="387"/>
        <end position="410"/>
    </location>
</feature>
<dbReference type="InterPro" id="IPR027463">
    <property type="entry name" value="AcrB_DN_DC_subdom"/>
</dbReference>
<feature type="transmembrane region" description="Helical" evidence="1">
    <location>
        <begin position="12"/>
        <end position="32"/>
    </location>
</feature>
<feature type="transmembrane region" description="Helical" evidence="1">
    <location>
        <begin position="932"/>
        <end position="957"/>
    </location>
</feature>
<organism evidence="2 3">
    <name type="scientific">Rickettsia tillamookensis</name>
    <dbReference type="NCBI Taxonomy" id="2761623"/>
    <lineage>
        <taxon>Bacteria</taxon>
        <taxon>Pseudomonadati</taxon>
        <taxon>Pseudomonadota</taxon>
        <taxon>Alphaproteobacteria</taxon>
        <taxon>Rickettsiales</taxon>
        <taxon>Rickettsiaceae</taxon>
        <taxon>Rickettsieae</taxon>
        <taxon>Rickettsia</taxon>
        <taxon>spotted fever group</taxon>
    </lineage>
</organism>
<feature type="transmembrane region" description="Helical" evidence="1">
    <location>
        <begin position="977"/>
        <end position="998"/>
    </location>
</feature>
<dbReference type="Pfam" id="PF00873">
    <property type="entry name" value="ACR_tran"/>
    <property type="match status" value="1"/>
</dbReference>
<keyword evidence="1" id="KW-0472">Membrane</keyword>
<name>A0A9E6SQC6_9RICK</name>
<dbReference type="Gene3D" id="3.30.70.1440">
    <property type="entry name" value="Multidrug efflux transporter AcrB pore domain"/>
    <property type="match status" value="1"/>
</dbReference>
<feature type="transmembrane region" description="Helical" evidence="1">
    <location>
        <begin position="334"/>
        <end position="353"/>
    </location>
</feature>
<dbReference type="InterPro" id="IPR001036">
    <property type="entry name" value="Acrflvin-R"/>
</dbReference>
<feature type="transmembrane region" description="Helical" evidence="1">
    <location>
        <begin position="553"/>
        <end position="570"/>
    </location>
</feature>
<feature type="transmembrane region" description="Helical" evidence="1">
    <location>
        <begin position="360"/>
        <end position="381"/>
    </location>
</feature>
<feature type="transmembrane region" description="Helical" evidence="1">
    <location>
        <begin position="1010"/>
        <end position="1036"/>
    </location>
</feature>
<dbReference type="PANTHER" id="PTHR32063">
    <property type="match status" value="1"/>
</dbReference>
<dbReference type="Proteomes" id="UP000595296">
    <property type="component" value="Chromosome"/>
</dbReference>
<feature type="transmembrane region" description="Helical" evidence="1">
    <location>
        <begin position="463"/>
        <end position="490"/>
    </location>
</feature>
<protein>
    <submittedName>
        <fullName evidence="2">Multidrug resistance protein MdtB</fullName>
    </submittedName>
</protein>
<evidence type="ECO:0000256" key="1">
    <source>
        <dbReference type="SAM" id="Phobius"/>
    </source>
</evidence>
<sequence length="1062" mass="116048">MGISEIFIKRPVLATLFMVTILLFGAFGYKLLPVSVLPDIDFPTIQVSVSLPGADPTTMASSVALPLEKQFSTISDIDSMSSVNSNGTTQITLQFNLDRDIDAAAQDVQAAISSAAKQLPNDLPTPPSYRKVNPADAPIFYLSLTSDTLPLYTVDYYAETIMAERLSMLPGVAQVQVYGSQQYAVRVQVDPVKMAANNIGLDQVSNIISSANVNLPTGALYGKDIYSSIRAPGQLQNAKEYNDLILTYKNGNPLFLKNIGKAIDSVANNKIAAWYRDKLGVILAIQKQPDTNTIEIVDSIKEVLPLLRKQIPEGVNINIMFDRSISIRESVNDANFTMLLALILVVIAIFLFLHNLRSVIIPTIALPLSIVGTFAFMYLFGFSIDNMSLMALTLAMGFVVDDAIVVLENITRHMEKGEGKIAACINGTKEIGFTIVSMTLSLMAVFIPILFMSGILGKLLHELAVVITTAILLSGVISITVTPMLCNVFLRNERQSRHCEERSDVAISGQQTEIAAASLTPRNDGLPLTERAFEYIKQKYGSSLKTVVEHSKTTMLIFLLVIIATAYLFGKVRKGFMPDSDTGQILVFTEAAQTISFDAMVKEQQKVSDVLLKNPNIDSFFSAVGVSGRNSAVNQGTIFISLKPRNQRIRADEVIDQLRSKLNHLVGLMVYIQNVPTITIGGQATKSQYQYTMQGLDQDELFSFAPKLKDKLARLPGFIDVTSDLQIAQPQTLVQIDRYKAAKLGISVEQIQNILYAAYGAEQISTLYTPTAQYDVILELDPKYQTDSSMLSLVNINSASGNLVPLTTLAKIVNTVGPLSISHFGQLPSVTVSFNLQDGYSISDAVPKVNEAIKELQMPATITGSFQGTAQAFQSSFSDLGLLLGLAVIVIYIILGMLYESFVHPITILSGLPTAIFGALLTLLIFNSELDMYGFVGLIMLIGIVKKNAIMIIDFALELERTGNKSSHEAIYEACIIRFRPIMMTTLAALMGAMPIALGVGATGAERRSLGLAVVGGLLTSQLLTLYITPIIFLYLEAAKRWLKNSNSKVEIRNYPELNWKD</sequence>
<keyword evidence="1" id="KW-0812">Transmembrane</keyword>
<dbReference type="SUPFAM" id="SSF82866">
    <property type="entry name" value="Multidrug efflux transporter AcrB transmembrane domain"/>
    <property type="match status" value="2"/>
</dbReference>
<feature type="transmembrane region" description="Helical" evidence="1">
    <location>
        <begin position="431"/>
        <end position="451"/>
    </location>
</feature>
<reference evidence="2 3" key="1">
    <citation type="journal article" date="2021" name="Int. J. Syst. Evol. Microbiol.">
        <title>Characterization of a novel transitional group Rickettsia species (Rickettsia tillamookensis sp. nov.) from the western black-legged tick, Ixodes pacificus.</title>
        <authorList>
            <person name="Gauthier D.T."/>
            <person name="Karpathy S.E."/>
            <person name="Grizzard S.L."/>
            <person name="Batra D."/>
            <person name="Rowe L.A."/>
            <person name="Paddock C.D."/>
        </authorList>
    </citation>
    <scope>NUCLEOTIDE SEQUENCE [LARGE SCALE GENOMIC DNA]</scope>
    <source>
        <strain evidence="2 3">Tillamook 23</strain>
    </source>
</reference>
<feature type="transmembrane region" description="Helical" evidence="1">
    <location>
        <begin position="880"/>
        <end position="899"/>
    </location>
</feature>
<dbReference type="PANTHER" id="PTHR32063:SF21">
    <property type="entry name" value="MULTIDRUG RESISTANCE PROTEIN MDTB"/>
    <property type="match status" value="1"/>
</dbReference>
<dbReference type="Gene3D" id="1.20.1640.10">
    <property type="entry name" value="Multidrug efflux transporter AcrB transmembrane domain"/>
    <property type="match status" value="2"/>
</dbReference>
<evidence type="ECO:0000313" key="2">
    <source>
        <dbReference type="EMBL" id="QQV75041.1"/>
    </source>
</evidence>
<feature type="transmembrane region" description="Helical" evidence="1">
    <location>
        <begin position="906"/>
        <end position="926"/>
    </location>
</feature>
<dbReference type="EMBL" id="CP060138">
    <property type="protein sequence ID" value="QQV75041.1"/>
    <property type="molecule type" value="Genomic_DNA"/>
</dbReference>